<dbReference type="Gene3D" id="3.40.50.450">
    <property type="match status" value="1"/>
</dbReference>
<dbReference type="EMBL" id="CAADFA010000050">
    <property type="protein sequence ID" value="VFJ47757.1"/>
    <property type="molecule type" value="Genomic_DNA"/>
</dbReference>
<dbReference type="AlphaFoldDB" id="A0A450S4M8"/>
<dbReference type="SUPFAM" id="SSF102405">
    <property type="entry name" value="MCP/YpsA-like"/>
    <property type="match status" value="1"/>
</dbReference>
<evidence type="ECO:0000313" key="2">
    <source>
        <dbReference type="EMBL" id="VFJ47757.1"/>
    </source>
</evidence>
<dbReference type="EMBL" id="CAADFL010000054">
    <property type="protein sequence ID" value="VFK07949.1"/>
    <property type="molecule type" value="Genomic_DNA"/>
</dbReference>
<organism evidence="1">
    <name type="scientific">Candidatus Kentrum sp. FM</name>
    <dbReference type="NCBI Taxonomy" id="2126340"/>
    <lineage>
        <taxon>Bacteria</taxon>
        <taxon>Pseudomonadati</taxon>
        <taxon>Pseudomonadota</taxon>
        <taxon>Gammaproteobacteria</taxon>
        <taxon>Candidatus Kentrum</taxon>
    </lineage>
</organism>
<proteinExistence type="predicted"/>
<accession>A0A450S4M8</accession>
<reference evidence="1" key="1">
    <citation type="submission" date="2019-02" db="EMBL/GenBank/DDBJ databases">
        <authorList>
            <person name="Gruber-Vodicka R. H."/>
            <person name="Seah K. B. B."/>
        </authorList>
    </citation>
    <scope>NUCLEOTIDE SEQUENCE</scope>
    <source>
        <strain evidence="1">BECK_BZ163</strain>
        <strain evidence="3">BECK_BZ164</strain>
        <strain evidence="2">BECK_BZ165</strain>
    </source>
</reference>
<evidence type="ECO:0000313" key="3">
    <source>
        <dbReference type="EMBL" id="VFK07949.1"/>
    </source>
</evidence>
<name>A0A450S4M8_9GAMM</name>
<gene>
    <name evidence="1" type="ORF">BECKFM1743A_GA0114220_100404</name>
    <name evidence="3" type="ORF">BECKFM1743B_GA0114221_100544</name>
    <name evidence="2" type="ORF">BECKFM1743C_GA0114222_100504</name>
</gene>
<sequence>MIDAAGCICDANAMKTREYVRFRDATSLEFRICCWGSVSSIMVEGSQDYMAVKNFTRELAREGIPIIAGGPYRENGHGVGVQHAAHQGAFEVHPDLSIGIDLHVPEWGGGSHGRIYRREAPDMERDRKSPVGFYLMAETLEDRMMFMEILSQVFIGFPVFGFGTDFERARMGQILYYIDTLKEEIPETIFVGSRGFREFGVRPRVVLIGPYDYCRTLVNHIADSDATRAWVGDHDHGIFVFRESIESAKRFILDERHRWREAISSAGGVPGN</sequence>
<protein>
    <submittedName>
        <fullName evidence="1">Uncharacterized protein</fullName>
    </submittedName>
</protein>
<dbReference type="EMBL" id="CAADEZ010000040">
    <property type="protein sequence ID" value="VFJ46776.1"/>
    <property type="molecule type" value="Genomic_DNA"/>
</dbReference>
<evidence type="ECO:0000313" key="1">
    <source>
        <dbReference type="EMBL" id="VFJ46776.1"/>
    </source>
</evidence>